<dbReference type="Pfam" id="PF00672">
    <property type="entry name" value="HAMP"/>
    <property type="match status" value="1"/>
</dbReference>
<dbReference type="SUPFAM" id="SSF158472">
    <property type="entry name" value="HAMP domain-like"/>
    <property type="match status" value="1"/>
</dbReference>
<dbReference type="SUPFAM" id="SSF55874">
    <property type="entry name" value="ATPase domain of HSP90 chaperone/DNA topoisomerase II/histidine kinase"/>
    <property type="match status" value="1"/>
</dbReference>
<comment type="subcellular location">
    <subcellularLocation>
        <location evidence="1">Membrane</location>
    </subcellularLocation>
</comment>
<organism evidence="6 7">
    <name type="scientific">Blautia segnis</name>
    <dbReference type="NCBI Taxonomy" id="2763030"/>
    <lineage>
        <taxon>Bacteria</taxon>
        <taxon>Bacillati</taxon>
        <taxon>Bacillota</taxon>
        <taxon>Clostridia</taxon>
        <taxon>Lachnospirales</taxon>
        <taxon>Lachnospiraceae</taxon>
        <taxon>Blautia</taxon>
    </lineage>
</organism>
<dbReference type="AlphaFoldDB" id="A0A8I0AJM2"/>
<accession>A0A8I0AJM2</accession>
<dbReference type="GO" id="GO:0000155">
    <property type="term" value="F:phosphorelay sensor kinase activity"/>
    <property type="evidence" value="ECO:0007669"/>
    <property type="project" value="InterPro"/>
</dbReference>
<sequence>MKQNPKTIKQILNISFLSVSIPALILLLVLTCYTISRQIHADQSDTEIQLSQVTTHMEEVLKRSETQLNNLVVPGSPFHSFHYSNTQLEKYQNAYTILQILRPILTQDSCLGGFFLYSKEKSDNCYYPSFQQHYSYEDQKLLKDYFMQPIHLSEERNRWIPFMLSDRVVLIRMIGYDTTICAVMVDPSLDNFSLFAGMSDSDMHLFYASLEGTPYTSEFVTRKLLFPYEDNPVRKITLDKKTYQFISSPVGEYNLQLCCIFPYKGIWSHMNLFQKVLISCMIALLFSISLIGMYLYRKLIYPINTLMETMQKVGNGNLSLRVNDNYDLLELQRFGQTFNEMLTKINDLKLEAYEKKLDLKQAQLQYLQLQIRPHFYLNCLKSLYGMAEKKQYGEIQESILALSEYFRYIFRNNIELVSLEEEIHSVSSYIKLQQLYFSCWPELGIDISADTTDVLVPPLSILTFVENSIKHCQDRSHIKIQLKTAHVSIEQQDYLNITISDNCGGFPLEALNTLNHLEEHDFLYKDYNVGIYNIYYRMKMIYENQSTLAFYNIENQGCVELLIPFRERKIES</sequence>
<evidence type="ECO:0000256" key="2">
    <source>
        <dbReference type="ARBA" id="ARBA00022553"/>
    </source>
</evidence>
<name>A0A8I0AJM2_9FIRM</name>
<keyword evidence="2" id="KW-0597">Phosphoprotein</keyword>
<dbReference type="Gene3D" id="6.10.340.10">
    <property type="match status" value="1"/>
</dbReference>
<keyword evidence="7" id="KW-1185">Reference proteome</keyword>
<protein>
    <submittedName>
        <fullName evidence="6">Histidine kinase</fullName>
    </submittedName>
</protein>
<feature type="transmembrane region" description="Helical" evidence="4">
    <location>
        <begin position="276"/>
        <end position="296"/>
    </location>
</feature>
<keyword evidence="6" id="KW-0418">Kinase</keyword>
<dbReference type="EMBL" id="JACOOT010000024">
    <property type="protein sequence ID" value="MBC5651539.1"/>
    <property type="molecule type" value="Genomic_DNA"/>
</dbReference>
<evidence type="ECO:0000256" key="3">
    <source>
        <dbReference type="ARBA" id="ARBA00022679"/>
    </source>
</evidence>
<dbReference type="InterPro" id="IPR050640">
    <property type="entry name" value="Bact_2-comp_sensor_kinase"/>
</dbReference>
<evidence type="ECO:0000256" key="4">
    <source>
        <dbReference type="SAM" id="Phobius"/>
    </source>
</evidence>
<keyword evidence="4" id="KW-0472">Membrane</keyword>
<dbReference type="GO" id="GO:0016020">
    <property type="term" value="C:membrane"/>
    <property type="evidence" value="ECO:0007669"/>
    <property type="project" value="UniProtKB-SubCell"/>
</dbReference>
<dbReference type="RefSeq" id="WP_117854233.1">
    <property type="nucleotide sequence ID" value="NZ_JACOOT010000024.1"/>
</dbReference>
<dbReference type="CDD" id="cd06225">
    <property type="entry name" value="HAMP"/>
    <property type="match status" value="1"/>
</dbReference>
<dbReference type="PANTHER" id="PTHR34220:SF7">
    <property type="entry name" value="SENSOR HISTIDINE KINASE YPDA"/>
    <property type="match status" value="1"/>
</dbReference>
<keyword evidence="4" id="KW-1133">Transmembrane helix</keyword>
<keyword evidence="3" id="KW-0808">Transferase</keyword>
<evidence type="ECO:0000259" key="5">
    <source>
        <dbReference type="PROSITE" id="PS50885"/>
    </source>
</evidence>
<dbReference type="Pfam" id="PF06580">
    <property type="entry name" value="His_kinase"/>
    <property type="match status" value="1"/>
</dbReference>
<comment type="caution">
    <text evidence="6">The sequence shown here is derived from an EMBL/GenBank/DDBJ whole genome shotgun (WGS) entry which is preliminary data.</text>
</comment>
<reference evidence="6 7" key="1">
    <citation type="submission" date="2020-08" db="EMBL/GenBank/DDBJ databases">
        <title>Genome public.</title>
        <authorList>
            <person name="Liu C."/>
            <person name="Sun Q."/>
        </authorList>
    </citation>
    <scope>NUCLEOTIDE SEQUENCE [LARGE SCALE GENOMIC DNA]</scope>
    <source>
        <strain evidence="6 7">BX17</strain>
    </source>
</reference>
<proteinExistence type="predicted"/>
<evidence type="ECO:0000313" key="7">
    <source>
        <dbReference type="Proteomes" id="UP000652847"/>
    </source>
</evidence>
<dbReference type="SMART" id="SM00304">
    <property type="entry name" value="HAMP"/>
    <property type="match status" value="1"/>
</dbReference>
<evidence type="ECO:0000313" key="6">
    <source>
        <dbReference type="EMBL" id="MBC5651539.1"/>
    </source>
</evidence>
<dbReference type="InterPro" id="IPR010559">
    <property type="entry name" value="Sig_transdc_His_kin_internal"/>
</dbReference>
<keyword evidence="4" id="KW-0812">Transmembrane</keyword>
<dbReference type="PROSITE" id="PS50885">
    <property type="entry name" value="HAMP"/>
    <property type="match status" value="1"/>
</dbReference>
<feature type="transmembrane region" description="Helical" evidence="4">
    <location>
        <begin position="12"/>
        <end position="36"/>
    </location>
</feature>
<feature type="domain" description="HAMP" evidence="5">
    <location>
        <begin position="297"/>
        <end position="350"/>
    </location>
</feature>
<dbReference type="InterPro" id="IPR003660">
    <property type="entry name" value="HAMP_dom"/>
</dbReference>
<dbReference type="Proteomes" id="UP000652847">
    <property type="component" value="Unassembled WGS sequence"/>
</dbReference>
<evidence type="ECO:0000256" key="1">
    <source>
        <dbReference type="ARBA" id="ARBA00004370"/>
    </source>
</evidence>
<dbReference type="InterPro" id="IPR036890">
    <property type="entry name" value="HATPase_C_sf"/>
</dbReference>
<dbReference type="PANTHER" id="PTHR34220">
    <property type="entry name" value="SENSOR HISTIDINE KINASE YPDA"/>
    <property type="match status" value="1"/>
</dbReference>
<gene>
    <name evidence="6" type="ORF">H8S54_10520</name>
</gene>